<name>A0A835DB11_TETSI</name>
<dbReference type="AlphaFoldDB" id="A0A835DB11"/>
<dbReference type="GO" id="GO:0010052">
    <property type="term" value="P:guard cell differentiation"/>
    <property type="evidence" value="ECO:0007669"/>
    <property type="project" value="UniProtKB-UniRule"/>
</dbReference>
<evidence type="ECO:0000256" key="2">
    <source>
        <dbReference type="ARBA" id="ARBA00008127"/>
    </source>
</evidence>
<proteinExistence type="inferred from homology"/>
<dbReference type="GO" id="GO:0005576">
    <property type="term" value="C:extracellular region"/>
    <property type="evidence" value="ECO:0007669"/>
    <property type="project" value="UniProtKB-SubCell"/>
</dbReference>
<gene>
    <name evidence="7" type="ORF">HHK36_021848</name>
</gene>
<evidence type="ECO:0000256" key="6">
    <source>
        <dbReference type="RuleBase" id="RU367102"/>
    </source>
</evidence>
<dbReference type="Pfam" id="PF17181">
    <property type="entry name" value="EPF"/>
    <property type="match status" value="1"/>
</dbReference>
<comment type="similarity">
    <text evidence="2 6">Belongs to the plant cysteine rich small secretory peptide family. Epidermal patterning factor subfamily.</text>
</comment>
<dbReference type="Proteomes" id="UP000655225">
    <property type="component" value="Unassembled WGS sequence"/>
</dbReference>
<keyword evidence="4" id="KW-0732">Signal</keyword>
<dbReference type="PANTHER" id="PTHR33109:SF3">
    <property type="entry name" value="EPIDERMAL PATTERNING FACTOR-LIKE PROTEIN"/>
    <property type="match status" value="1"/>
</dbReference>
<evidence type="ECO:0000313" key="8">
    <source>
        <dbReference type="Proteomes" id="UP000655225"/>
    </source>
</evidence>
<sequence length="81" mass="8920">MMALINKGFKRMEGVAEVNKEAYKGLSTLGSLPPNCEHKCGECNPCEAIQVPTTTDRLGIQYANYEPEGWKCKCGTSFFSP</sequence>
<dbReference type="PANTHER" id="PTHR33109">
    <property type="entry name" value="EPIDERMAL PATTERNING FACTOR-LIKE PROTEIN 4"/>
    <property type="match status" value="1"/>
</dbReference>
<evidence type="ECO:0000256" key="4">
    <source>
        <dbReference type="ARBA" id="ARBA00022729"/>
    </source>
</evidence>
<organism evidence="7 8">
    <name type="scientific">Tetracentron sinense</name>
    <name type="common">Spur-leaf</name>
    <dbReference type="NCBI Taxonomy" id="13715"/>
    <lineage>
        <taxon>Eukaryota</taxon>
        <taxon>Viridiplantae</taxon>
        <taxon>Streptophyta</taxon>
        <taxon>Embryophyta</taxon>
        <taxon>Tracheophyta</taxon>
        <taxon>Spermatophyta</taxon>
        <taxon>Magnoliopsida</taxon>
        <taxon>Trochodendrales</taxon>
        <taxon>Trochodendraceae</taxon>
        <taxon>Tetracentron</taxon>
    </lineage>
</organism>
<keyword evidence="3 6" id="KW-0964">Secreted</keyword>
<keyword evidence="5" id="KW-1015">Disulfide bond</keyword>
<evidence type="ECO:0000256" key="5">
    <source>
        <dbReference type="ARBA" id="ARBA00023157"/>
    </source>
</evidence>
<accession>A0A835DB11</accession>
<keyword evidence="6" id="KW-0217">Developmental protein</keyword>
<comment type="function">
    <text evidence="6">Controls stomatal patterning.</text>
</comment>
<evidence type="ECO:0000256" key="3">
    <source>
        <dbReference type="ARBA" id="ARBA00022525"/>
    </source>
</evidence>
<dbReference type="OrthoDB" id="1843021at2759"/>
<comment type="caution">
    <text evidence="7">The sequence shown here is derived from an EMBL/GenBank/DDBJ whole genome shotgun (WGS) entry which is preliminary data.</text>
</comment>
<reference evidence="7 8" key="1">
    <citation type="submission" date="2020-04" db="EMBL/GenBank/DDBJ databases">
        <title>Plant Genome Project.</title>
        <authorList>
            <person name="Zhang R.-G."/>
        </authorList>
    </citation>
    <scope>NUCLEOTIDE SEQUENCE [LARGE SCALE GENOMIC DNA]</scope>
    <source>
        <strain evidence="7">YNK0</strain>
        <tissue evidence="7">Leaf</tissue>
    </source>
</reference>
<dbReference type="InterPro" id="IPR039455">
    <property type="entry name" value="EPFL"/>
</dbReference>
<protein>
    <recommendedName>
        <fullName evidence="6">Epidermal patterning factor-like protein</fullName>
    </recommendedName>
</protein>
<evidence type="ECO:0000313" key="7">
    <source>
        <dbReference type="EMBL" id="KAF8393604.1"/>
    </source>
</evidence>
<dbReference type="OMA" id="SANYQPE"/>
<dbReference type="EMBL" id="JABCRI010000015">
    <property type="protein sequence ID" value="KAF8393604.1"/>
    <property type="molecule type" value="Genomic_DNA"/>
</dbReference>
<keyword evidence="8" id="KW-1185">Reference proteome</keyword>
<comment type="subcellular location">
    <subcellularLocation>
        <location evidence="1 6">Secreted</location>
    </subcellularLocation>
</comment>
<evidence type="ECO:0000256" key="1">
    <source>
        <dbReference type="ARBA" id="ARBA00004613"/>
    </source>
</evidence>